<proteinExistence type="predicted"/>
<accession>A0A0W0WS56</accession>
<dbReference type="Pfam" id="PF12833">
    <property type="entry name" value="HTH_18"/>
    <property type="match status" value="1"/>
</dbReference>
<dbReference type="InterPro" id="IPR011256">
    <property type="entry name" value="Reg_factor_effector_dom_sf"/>
</dbReference>
<feature type="domain" description="HTH araC/xylS-type" evidence="4">
    <location>
        <begin position="10"/>
        <end position="108"/>
    </location>
</feature>
<sequence>MSYLTQNKLIEAVRYIYDHIDQPFTLKDVAEHIHLSLSTLKRVFAEATGQTPGEFIRKLRMELAFCSLKSKNNSVLEVALSSGFDSQSSFSRCFKQIFGYMPKVARKKLNIISELNCVTLDEPDIVDLKTIHLQCVTEQGLYFESAPKAWKRLEQKLLANKANNVCSGLFIGIGHDNPHEGKVPVDKVRFTAGITLVSNNLGLNEYIIQQGKYARFRYYGKANNLGLAYHYIYGQWSEQPGNKIDQNRPAFNLFNHLPDAIKDHHILIHVPC</sequence>
<dbReference type="SMART" id="SM00871">
    <property type="entry name" value="AraC_E_bind"/>
    <property type="match status" value="1"/>
</dbReference>
<dbReference type="PRINTS" id="PR00032">
    <property type="entry name" value="HTHARAC"/>
</dbReference>
<dbReference type="GO" id="GO:0003700">
    <property type="term" value="F:DNA-binding transcription factor activity"/>
    <property type="evidence" value="ECO:0007669"/>
    <property type="project" value="InterPro"/>
</dbReference>
<keyword evidence="1" id="KW-0805">Transcription regulation</keyword>
<dbReference type="InterPro" id="IPR050959">
    <property type="entry name" value="MarA-like"/>
</dbReference>
<dbReference type="PANTHER" id="PTHR47504:SF5">
    <property type="entry name" value="RIGHT ORIGIN-BINDING PROTEIN"/>
    <property type="match status" value="1"/>
</dbReference>
<dbReference type="SUPFAM" id="SSF46689">
    <property type="entry name" value="Homeodomain-like"/>
    <property type="match status" value="2"/>
</dbReference>
<protein>
    <submittedName>
        <fullName evidence="5">AraC family transcriptional regulator</fullName>
    </submittedName>
</protein>
<dbReference type="AlphaFoldDB" id="A0A0W0WS56"/>
<dbReference type="InterPro" id="IPR029442">
    <property type="entry name" value="GyrI-like"/>
</dbReference>
<evidence type="ECO:0000313" key="5">
    <source>
        <dbReference type="EMBL" id="KTD35159.1"/>
    </source>
</evidence>
<dbReference type="InterPro" id="IPR009057">
    <property type="entry name" value="Homeodomain-like_sf"/>
</dbReference>
<evidence type="ECO:0000256" key="1">
    <source>
        <dbReference type="ARBA" id="ARBA00023015"/>
    </source>
</evidence>
<dbReference type="STRING" id="454.Lisr_0051"/>
<dbReference type="InterPro" id="IPR020449">
    <property type="entry name" value="Tscrpt_reg_AraC-type_HTH"/>
</dbReference>
<evidence type="ECO:0000313" key="6">
    <source>
        <dbReference type="Proteomes" id="UP000054761"/>
    </source>
</evidence>
<dbReference type="Gene3D" id="3.20.80.10">
    <property type="entry name" value="Regulatory factor, effector binding domain"/>
    <property type="match status" value="1"/>
</dbReference>
<organism evidence="5 6">
    <name type="scientific">Legionella israelensis</name>
    <dbReference type="NCBI Taxonomy" id="454"/>
    <lineage>
        <taxon>Bacteria</taxon>
        <taxon>Pseudomonadati</taxon>
        <taxon>Pseudomonadota</taxon>
        <taxon>Gammaproteobacteria</taxon>
        <taxon>Legionellales</taxon>
        <taxon>Legionellaceae</taxon>
        <taxon>Legionella</taxon>
    </lineage>
</organism>
<comment type="caution">
    <text evidence="5">The sequence shown here is derived from an EMBL/GenBank/DDBJ whole genome shotgun (WGS) entry which is preliminary data.</text>
</comment>
<reference evidence="5 6" key="1">
    <citation type="submission" date="2015-11" db="EMBL/GenBank/DDBJ databases">
        <title>Genomic analysis of 38 Legionella species identifies large and diverse effector repertoires.</title>
        <authorList>
            <person name="Burstein D."/>
            <person name="Amaro F."/>
            <person name="Zusman T."/>
            <person name="Lifshitz Z."/>
            <person name="Cohen O."/>
            <person name="Gilbert J.A."/>
            <person name="Pupko T."/>
            <person name="Shuman H.A."/>
            <person name="Segal G."/>
        </authorList>
    </citation>
    <scope>NUCLEOTIDE SEQUENCE [LARGE SCALE GENOMIC DNA]</scope>
    <source>
        <strain evidence="5 6">Bercovier 4</strain>
    </source>
</reference>
<dbReference type="Pfam" id="PF06445">
    <property type="entry name" value="GyrI-like"/>
    <property type="match status" value="1"/>
</dbReference>
<name>A0A0W0WS56_9GAMM</name>
<dbReference type="RefSeq" id="WP_058500442.1">
    <property type="nucleotide sequence ID" value="NZ_CAAAJA010000016.1"/>
</dbReference>
<keyword evidence="6" id="KW-1185">Reference proteome</keyword>
<dbReference type="PANTHER" id="PTHR47504">
    <property type="entry name" value="RIGHT ORIGIN-BINDING PROTEIN"/>
    <property type="match status" value="1"/>
</dbReference>
<dbReference type="Proteomes" id="UP000054761">
    <property type="component" value="Unassembled WGS sequence"/>
</dbReference>
<gene>
    <name evidence="5" type="ORF">Lisr_0051</name>
</gene>
<dbReference type="SMART" id="SM00342">
    <property type="entry name" value="HTH_ARAC"/>
    <property type="match status" value="1"/>
</dbReference>
<evidence type="ECO:0000256" key="2">
    <source>
        <dbReference type="ARBA" id="ARBA00023125"/>
    </source>
</evidence>
<keyword evidence="2" id="KW-0238">DNA-binding</keyword>
<dbReference type="GO" id="GO:0043565">
    <property type="term" value="F:sequence-specific DNA binding"/>
    <property type="evidence" value="ECO:0007669"/>
    <property type="project" value="InterPro"/>
</dbReference>
<dbReference type="Gene3D" id="1.10.10.60">
    <property type="entry name" value="Homeodomain-like"/>
    <property type="match status" value="2"/>
</dbReference>
<dbReference type="InterPro" id="IPR010499">
    <property type="entry name" value="AraC_E-bd"/>
</dbReference>
<dbReference type="EMBL" id="LNYH01000002">
    <property type="protein sequence ID" value="KTD35159.1"/>
    <property type="molecule type" value="Genomic_DNA"/>
</dbReference>
<evidence type="ECO:0000256" key="3">
    <source>
        <dbReference type="ARBA" id="ARBA00023163"/>
    </source>
</evidence>
<dbReference type="PROSITE" id="PS01124">
    <property type="entry name" value="HTH_ARAC_FAMILY_2"/>
    <property type="match status" value="1"/>
</dbReference>
<dbReference type="PATRIC" id="fig|454.4.peg.52"/>
<keyword evidence="3" id="KW-0804">Transcription</keyword>
<dbReference type="InterPro" id="IPR018060">
    <property type="entry name" value="HTH_AraC"/>
</dbReference>
<evidence type="ECO:0000259" key="4">
    <source>
        <dbReference type="PROSITE" id="PS01124"/>
    </source>
</evidence>
<dbReference type="OrthoDB" id="5740883at2"/>
<dbReference type="SUPFAM" id="SSF55136">
    <property type="entry name" value="Probable bacterial effector-binding domain"/>
    <property type="match status" value="1"/>
</dbReference>